<accession>A0A1Q2L3F3</accession>
<feature type="transmembrane region" description="Helical" evidence="6">
    <location>
        <begin position="116"/>
        <end position="134"/>
    </location>
</feature>
<comment type="similarity">
    <text evidence="2 6">Belongs to the BI1 family.</text>
</comment>
<feature type="transmembrane region" description="Helical" evidence="6">
    <location>
        <begin position="28"/>
        <end position="47"/>
    </location>
</feature>
<dbReference type="EMBL" id="CP019640">
    <property type="protein sequence ID" value="AQQ54943.1"/>
    <property type="molecule type" value="Genomic_DNA"/>
</dbReference>
<evidence type="ECO:0000256" key="4">
    <source>
        <dbReference type="ARBA" id="ARBA00022989"/>
    </source>
</evidence>
<comment type="subcellular location">
    <subcellularLocation>
        <location evidence="1">Membrane</location>
        <topology evidence="1">Multi-pass membrane protein</topology>
    </subcellularLocation>
</comment>
<dbReference type="PANTHER" id="PTHR23291:SF50">
    <property type="entry name" value="PROTEIN LIFEGUARD 4"/>
    <property type="match status" value="1"/>
</dbReference>
<sequence length="201" mass="21972">MRKVLSFLTILWTISGIGVIVGQFVPPAFILPLIVVELGLIVAMLFARRAEKMGRLLALSFALISGVTLYPVLYNYVGLLGGEVVLGVFVSTAAVFAIYGTVGYSLTKNLSAMGKYLFIALIAIVVVSLFGFFVPFSSGLSLLISAAGVLLFSLYTIYDFNQIRHQHITDAMIPLIAVNLYLDFINLFLHLLRIVAAFTRD</sequence>
<feature type="transmembrane region" description="Helical" evidence="6">
    <location>
        <begin position="172"/>
        <end position="196"/>
    </location>
</feature>
<organism evidence="7 8">
    <name type="scientific">Planococcus lenghuensis</name>
    <dbReference type="NCBI Taxonomy" id="2213202"/>
    <lineage>
        <taxon>Bacteria</taxon>
        <taxon>Bacillati</taxon>
        <taxon>Bacillota</taxon>
        <taxon>Bacilli</taxon>
        <taxon>Bacillales</taxon>
        <taxon>Caryophanaceae</taxon>
        <taxon>Planococcus</taxon>
    </lineage>
</organism>
<dbReference type="AlphaFoldDB" id="A0A1Q2L3F3"/>
<dbReference type="PANTHER" id="PTHR23291">
    <property type="entry name" value="BAX INHIBITOR-RELATED"/>
    <property type="match status" value="1"/>
</dbReference>
<keyword evidence="5 6" id="KW-0472">Membrane</keyword>
<feature type="transmembrane region" description="Helical" evidence="6">
    <location>
        <begin position="140"/>
        <end position="160"/>
    </location>
</feature>
<gene>
    <name evidence="7" type="ORF">B0X71_01030</name>
</gene>
<dbReference type="KEGG" id="pmar:B0X71_01030"/>
<dbReference type="CDD" id="cd10432">
    <property type="entry name" value="BI-1-like_bacterial"/>
    <property type="match status" value="1"/>
</dbReference>
<feature type="transmembrane region" description="Helical" evidence="6">
    <location>
        <begin position="85"/>
        <end position="104"/>
    </location>
</feature>
<proteinExistence type="inferred from homology"/>
<evidence type="ECO:0008006" key="9">
    <source>
        <dbReference type="Google" id="ProtNLM"/>
    </source>
</evidence>
<protein>
    <recommendedName>
        <fullName evidence="9">Bax inhibitor-1/YccA family protein</fullName>
    </recommendedName>
</protein>
<keyword evidence="3 6" id="KW-0812">Transmembrane</keyword>
<name>A0A1Q2L3F3_9BACL</name>
<keyword evidence="8" id="KW-1185">Reference proteome</keyword>
<evidence type="ECO:0000256" key="1">
    <source>
        <dbReference type="ARBA" id="ARBA00004141"/>
    </source>
</evidence>
<dbReference type="Proteomes" id="UP000188184">
    <property type="component" value="Chromosome"/>
</dbReference>
<evidence type="ECO:0000256" key="5">
    <source>
        <dbReference type="ARBA" id="ARBA00023136"/>
    </source>
</evidence>
<evidence type="ECO:0000313" key="7">
    <source>
        <dbReference type="EMBL" id="AQQ54943.1"/>
    </source>
</evidence>
<dbReference type="GO" id="GO:0005886">
    <property type="term" value="C:plasma membrane"/>
    <property type="evidence" value="ECO:0007669"/>
    <property type="project" value="TreeGrafter"/>
</dbReference>
<evidence type="ECO:0000256" key="2">
    <source>
        <dbReference type="ARBA" id="ARBA00010350"/>
    </source>
</evidence>
<evidence type="ECO:0000313" key="8">
    <source>
        <dbReference type="Proteomes" id="UP000188184"/>
    </source>
</evidence>
<evidence type="ECO:0000256" key="6">
    <source>
        <dbReference type="RuleBase" id="RU004379"/>
    </source>
</evidence>
<dbReference type="Pfam" id="PF01027">
    <property type="entry name" value="Bax1-I"/>
    <property type="match status" value="1"/>
</dbReference>
<feature type="transmembrane region" description="Helical" evidence="6">
    <location>
        <begin position="56"/>
        <end position="73"/>
    </location>
</feature>
<keyword evidence="4 6" id="KW-1133">Transmembrane helix</keyword>
<dbReference type="InterPro" id="IPR006214">
    <property type="entry name" value="Bax_inhibitor_1-related"/>
</dbReference>
<reference evidence="7 8" key="1">
    <citation type="submission" date="2017-02" db="EMBL/GenBank/DDBJ databases">
        <title>The complete genomic sequence of a novel cold adapted crude oil-degrading bacterium Planococcus qaidamina Y42.</title>
        <authorList>
            <person name="Yang R."/>
        </authorList>
    </citation>
    <scope>NUCLEOTIDE SEQUENCE [LARGE SCALE GENOMIC DNA]</scope>
    <source>
        <strain evidence="7 8">Y42</strain>
    </source>
</reference>
<evidence type="ECO:0000256" key="3">
    <source>
        <dbReference type="ARBA" id="ARBA00022692"/>
    </source>
</evidence>